<dbReference type="GO" id="GO:0007623">
    <property type="term" value="P:circadian rhythm"/>
    <property type="evidence" value="ECO:0007669"/>
    <property type="project" value="UniProtKB-ARBA"/>
</dbReference>
<protein>
    <submittedName>
        <fullName evidence="5">Protein takeout-like protein</fullName>
    </submittedName>
</protein>
<keyword evidence="1 4" id="KW-0732">Signal</keyword>
<keyword evidence="2" id="KW-0090">Biological rhythms</keyword>
<evidence type="ECO:0000256" key="1">
    <source>
        <dbReference type="ARBA" id="ARBA00022729"/>
    </source>
</evidence>
<evidence type="ECO:0000256" key="2">
    <source>
        <dbReference type="ARBA" id="ARBA00023108"/>
    </source>
</evidence>
<dbReference type="PANTHER" id="PTHR11008:SF32">
    <property type="entry name" value="CIRCADIAN CLOCK-CONTROLLED PROTEIN DAYWAKE-RELATED"/>
    <property type="match status" value="1"/>
</dbReference>
<name>A0AAU6SHL0_MACHI</name>
<dbReference type="InterPro" id="IPR038606">
    <property type="entry name" value="To_sf"/>
</dbReference>
<dbReference type="GO" id="GO:0005615">
    <property type="term" value="C:extracellular space"/>
    <property type="evidence" value="ECO:0007669"/>
    <property type="project" value="TreeGrafter"/>
</dbReference>
<dbReference type="AlphaFoldDB" id="A0AAU6SHL0"/>
<sequence>MLIFRLSLIICISCTPLCALKLPSYTLACSRNDPNLNDCVVKHGQLAIPYFINGDPKYKVPRLDPLFITELTVQQGIRQIGIELTLKNSSIYGLKNAIFKKARTNITGQHIEWDFEIPKIYIIGHYEVSGRILILPITGNGKANVTITDLKITYKYDWDYITKKNGRKYMNITTSSLEYENGRTYFQLENLFNGDKLLGENMLTFLNENWKEVTTEIGPAIGEAISEVFRLILTSIADLVPWEYIYPDI</sequence>
<organism evidence="5">
    <name type="scientific">Maconellicoccus hirsutus</name>
    <name type="common">Pink hibiscus mealybug</name>
    <dbReference type="NCBI Taxonomy" id="177089"/>
    <lineage>
        <taxon>Eukaryota</taxon>
        <taxon>Metazoa</taxon>
        <taxon>Ecdysozoa</taxon>
        <taxon>Arthropoda</taxon>
        <taxon>Hexapoda</taxon>
        <taxon>Insecta</taxon>
        <taxon>Pterygota</taxon>
        <taxon>Neoptera</taxon>
        <taxon>Paraneoptera</taxon>
        <taxon>Hemiptera</taxon>
        <taxon>Sternorrhyncha</taxon>
        <taxon>Coccoidea</taxon>
        <taxon>Pseudococcidae</taxon>
        <taxon>Maconellicoccus</taxon>
    </lineage>
</organism>
<dbReference type="FunFam" id="3.15.10.30:FF:000001">
    <property type="entry name" value="Takeout-like protein 1"/>
    <property type="match status" value="1"/>
</dbReference>
<evidence type="ECO:0000256" key="3">
    <source>
        <dbReference type="ARBA" id="ARBA00060902"/>
    </source>
</evidence>
<evidence type="ECO:0000313" key="5">
    <source>
        <dbReference type="EMBL" id="WZP32413.1"/>
    </source>
</evidence>
<proteinExistence type="evidence at transcript level"/>
<accession>A0AAU6SHL0</accession>
<dbReference type="EMBL" id="OR247756">
    <property type="protein sequence ID" value="WZP32413.1"/>
    <property type="molecule type" value="mRNA"/>
</dbReference>
<feature type="chain" id="PRO_5043436568" evidence="4">
    <location>
        <begin position="20"/>
        <end position="249"/>
    </location>
</feature>
<dbReference type="Gene3D" id="3.15.10.30">
    <property type="entry name" value="Haemolymph juvenile hormone binding protein"/>
    <property type="match status" value="1"/>
</dbReference>
<comment type="similarity">
    <text evidence="3">Belongs to the TO family.</text>
</comment>
<reference evidence="5" key="1">
    <citation type="submission" date="2023-06" db="EMBL/GenBank/DDBJ databases">
        <title>Takout-proteins of Maconellicoccus hirsutus.</title>
        <authorList>
            <person name="S S.B."/>
            <person name="Negi N."/>
            <person name="Nagarjuna Reddy K."/>
            <person name="R G.G."/>
        </authorList>
    </citation>
    <scope>NUCLEOTIDE SEQUENCE</scope>
</reference>
<dbReference type="InterPro" id="IPR010562">
    <property type="entry name" value="Haemolymph_juvenile_hormone-bd"/>
</dbReference>
<dbReference type="PANTHER" id="PTHR11008">
    <property type="entry name" value="PROTEIN TAKEOUT-LIKE PROTEIN"/>
    <property type="match status" value="1"/>
</dbReference>
<evidence type="ECO:0000256" key="4">
    <source>
        <dbReference type="SAM" id="SignalP"/>
    </source>
</evidence>
<dbReference type="SMART" id="SM00700">
    <property type="entry name" value="JHBP"/>
    <property type="match status" value="1"/>
</dbReference>
<dbReference type="Pfam" id="PF06585">
    <property type="entry name" value="JHBP"/>
    <property type="match status" value="1"/>
</dbReference>
<feature type="signal peptide" evidence="4">
    <location>
        <begin position="1"/>
        <end position="19"/>
    </location>
</feature>